<name>A0A2S7WET3_9FLAO</name>
<evidence type="ECO:0000313" key="2">
    <source>
        <dbReference type="Proteomes" id="UP000237608"/>
    </source>
</evidence>
<keyword evidence="2" id="KW-1185">Reference proteome</keyword>
<evidence type="ECO:0008006" key="3">
    <source>
        <dbReference type="Google" id="ProtNLM"/>
    </source>
</evidence>
<comment type="caution">
    <text evidence="1">The sequence shown here is derived from an EMBL/GenBank/DDBJ whole genome shotgun (WGS) entry which is preliminary data.</text>
</comment>
<accession>A0A2S7WET3</accession>
<dbReference type="EMBL" id="MSCL01000001">
    <property type="protein sequence ID" value="PQJ75926.1"/>
    <property type="molecule type" value="Genomic_DNA"/>
</dbReference>
<sequence length="393" mass="45747">MIMENKFLFFFFIFTINFFSQHSNITLNGVIIDSNKNTVPYAAIGILSKAMGTSSNDDGEFFLKLTRENLSDTLTVSSIGYKTFKIKVQDFINQTEKIIVLEEEVVSLGEITLIKPDYYVKKALKNIKNTTLSSLHQLTILYRRFSTENNTPRFLVEHYMHVLDRSLTINEFQEASVLEIRKSVDYRYVKFKQNFHAAEMIAKQNPLRGDFYANDYNWKVTGDSSYDGEEIIIVQGNEKVKPGNWVRLYIGVVTFGIYKLEKSHNNATYIYKKDKEGKLYLSYHNREFKSKEPITPHLKNLLKLKSNTIDLSYRHEAIVLGVEKDWKNINIKSNIKGNQLDMGDYNLPYNEMFWNHLSMPPDSKFYIKNKKELESIFGVPLNIQYKAVNSSKN</sequence>
<dbReference type="Proteomes" id="UP000237608">
    <property type="component" value="Unassembled WGS sequence"/>
</dbReference>
<dbReference type="AlphaFoldDB" id="A0A2S7WET3"/>
<proteinExistence type="predicted"/>
<evidence type="ECO:0000313" key="1">
    <source>
        <dbReference type="EMBL" id="PQJ75926.1"/>
    </source>
</evidence>
<dbReference type="Pfam" id="PF13715">
    <property type="entry name" value="CarbopepD_reg_2"/>
    <property type="match status" value="1"/>
</dbReference>
<gene>
    <name evidence="1" type="ORF">BTO13_12140</name>
</gene>
<protein>
    <recommendedName>
        <fullName evidence="3">Carboxypeptidase-like regulatory domain-containing protein</fullName>
    </recommendedName>
</protein>
<dbReference type="InterPro" id="IPR008969">
    <property type="entry name" value="CarboxyPept-like_regulatory"/>
</dbReference>
<reference evidence="1 2" key="1">
    <citation type="submission" date="2016-12" db="EMBL/GenBank/DDBJ databases">
        <title>Trade-off between light-utilization and light-protection in marine flavobacteria.</title>
        <authorList>
            <person name="Kumagai Y."/>
            <person name="Yoshizawa S."/>
            <person name="Kogure K."/>
            <person name="Iwasaki W."/>
        </authorList>
    </citation>
    <scope>NUCLEOTIDE SEQUENCE [LARGE SCALE GENOMIC DNA]</scope>
    <source>
        <strain evidence="1 2">KCTC 22729</strain>
    </source>
</reference>
<organism evidence="1 2">
    <name type="scientific">Polaribacter gangjinensis</name>
    <dbReference type="NCBI Taxonomy" id="574710"/>
    <lineage>
        <taxon>Bacteria</taxon>
        <taxon>Pseudomonadati</taxon>
        <taxon>Bacteroidota</taxon>
        <taxon>Flavobacteriia</taxon>
        <taxon>Flavobacteriales</taxon>
        <taxon>Flavobacteriaceae</taxon>
    </lineage>
</organism>
<dbReference type="SUPFAM" id="SSF49464">
    <property type="entry name" value="Carboxypeptidase regulatory domain-like"/>
    <property type="match status" value="1"/>
</dbReference>